<evidence type="ECO:0000256" key="1">
    <source>
        <dbReference type="ARBA" id="ARBA00022460"/>
    </source>
</evidence>
<dbReference type="Proteomes" id="UP000494106">
    <property type="component" value="Unassembled WGS sequence"/>
</dbReference>
<evidence type="ECO:0000313" key="5">
    <source>
        <dbReference type="EMBL" id="CAB3221371.1"/>
    </source>
</evidence>
<accession>A0A8S0YQ89</accession>
<comment type="caution">
    <text evidence="5">The sequence shown here is derived from an EMBL/GenBank/DDBJ whole genome shotgun (WGS) entry which is preliminary data.</text>
</comment>
<dbReference type="PRINTS" id="PR00947">
    <property type="entry name" value="CUTICLE"/>
</dbReference>
<dbReference type="GO" id="GO:0008010">
    <property type="term" value="F:structural constituent of chitin-based larval cuticle"/>
    <property type="evidence" value="ECO:0007669"/>
    <property type="project" value="TreeGrafter"/>
</dbReference>
<dbReference type="AlphaFoldDB" id="A0A8S0YQ89"/>
<dbReference type="InterPro" id="IPR050468">
    <property type="entry name" value="Cuticle_Struct_Prot"/>
</dbReference>
<dbReference type="PANTHER" id="PTHR10380:SF173">
    <property type="entry name" value="CUTICULAR PROTEIN 47EF, ISOFORM C-RELATED"/>
    <property type="match status" value="1"/>
</dbReference>
<evidence type="ECO:0000313" key="7">
    <source>
        <dbReference type="Proteomes" id="UP000494106"/>
    </source>
</evidence>
<evidence type="ECO:0000313" key="6">
    <source>
        <dbReference type="EMBL" id="CAB3243585.1"/>
    </source>
</evidence>
<evidence type="ECO:0000256" key="3">
    <source>
        <dbReference type="PROSITE-ProRule" id="PRU00497"/>
    </source>
</evidence>
<evidence type="ECO:0000256" key="4">
    <source>
        <dbReference type="SAM" id="SignalP"/>
    </source>
</evidence>
<protein>
    <submittedName>
        <fullName evidence="5">Uncharacterized protein</fullName>
    </submittedName>
</protein>
<dbReference type="EMBL" id="CADEBD010000314">
    <property type="protein sequence ID" value="CAB3243585.1"/>
    <property type="molecule type" value="Genomic_DNA"/>
</dbReference>
<reference evidence="7 8" key="1">
    <citation type="submission" date="2020-04" db="EMBL/GenBank/DDBJ databases">
        <authorList>
            <person name="Wallbank WR R."/>
            <person name="Pardo Diaz C."/>
            <person name="Kozak K."/>
            <person name="Martin S."/>
            <person name="Jiggins C."/>
            <person name="Moest M."/>
            <person name="Warren A I."/>
            <person name="Byers J.R.P. K."/>
            <person name="Montejo-Kovacevich G."/>
            <person name="Yen C E."/>
        </authorList>
    </citation>
    <scope>NUCLEOTIDE SEQUENCE [LARGE SCALE GENOMIC DNA]</scope>
</reference>
<sequence>MKSLCTQVIFVALVVVAVAVAAPTEPTKIVRSEFDQSPEGGYNLYFETDDGTIRQEKGLVKQVLDEDKKSRDVIVVSGSYSYINDQGKQELINYQADEEGFKAQGDSIPKAPVVRR</sequence>
<dbReference type="Pfam" id="PF00379">
    <property type="entry name" value="Chitin_bind_4"/>
    <property type="match status" value="1"/>
</dbReference>
<dbReference type="PROSITE" id="PS51155">
    <property type="entry name" value="CHIT_BIND_RR_2"/>
    <property type="match status" value="1"/>
</dbReference>
<dbReference type="OrthoDB" id="6515429at2759"/>
<proteinExistence type="predicted"/>
<keyword evidence="7" id="KW-1185">Reference proteome</keyword>
<feature type="chain" id="PRO_5036272834" evidence="4">
    <location>
        <begin position="22"/>
        <end position="116"/>
    </location>
</feature>
<feature type="signal peptide" evidence="4">
    <location>
        <begin position="1"/>
        <end position="21"/>
    </location>
</feature>
<dbReference type="EMBL" id="CADEBC010000063">
    <property type="protein sequence ID" value="CAB3221371.1"/>
    <property type="molecule type" value="Genomic_DNA"/>
</dbReference>
<organism evidence="5 7">
    <name type="scientific">Arctia plantaginis</name>
    <name type="common">Wood tiger moth</name>
    <name type="synonym">Phalaena plantaginis</name>
    <dbReference type="NCBI Taxonomy" id="874455"/>
    <lineage>
        <taxon>Eukaryota</taxon>
        <taxon>Metazoa</taxon>
        <taxon>Ecdysozoa</taxon>
        <taxon>Arthropoda</taxon>
        <taxon>Hexapoda</taxon>
        <taxon>Insecta</taxon>
        <taxon>Pterygota</taxon>
        <taxon>Neoptera</taxon>
        <taxon>Endopterygota</taxon>
        <taxon>Lepidoptera</taxon>
        <taxon>Glossata</taxon>
        <taxon>Ditrysia</taxon>
        <taxon>Noctuoidea</taxon>
        <taxon>Erebidae</taxon>
        <taxon>Arctiinae</taxon>
        <taxon>Arctia</taxon>
    </lineage>
</organism>
<gene>
    <name evidence="6" type="ORF">APLA_LOCUS10437</name>
    <name evidence="5" type="ORF">APLA_LOCUS561</name>
</gene>
<dbReference type="PANTHER" id="PTHR10380">
    <property type="entry name" value="CUTICLE PROTEIN"/>
    <property type="match status" value="1"/>
</dbReference>
<name>A0A8S0YQ89_ARCPL</name>
<evidence type="ECO:0000313" key="8">
    <source>
        <dbReference type="Proteomes" id="UP000494256"/>
    </source>
</evidence>
<dbReference type="Proteomes" id="UP000494256">
    <property type="component" value="Unassembled WGS sequence"/>
</dbReference>
<keyword evidence="1 3" id="KW-0193">Cuticle</keyword>
<dbReference type="GO" id="GO:0062129">
    <property type="term" value="C:chitin-based extracellular matrix"/>
    <property type="evidence" value="ECO:0007669"/>
    <property type="project" value="TreeGrafter"/>
</dbReference>
<dbReference type="InterPro" id="IPR000618">
    <property type="entry name" value="Insect_cuticle"/>
</dbReference>
<evidence type="ECO:0000256" key="2">
    <source>
        <dbReference type="ARBA" id="ARBA00022729"/>
    </source>
</evidence>
<keyword evidence="2 4" id="KW-0732">Signal</keyword>